<keyword evidence="3" id="KW-0964">Secreted</keyword>
<dbReference type="InterPro" id="IPR031420">
    <property type="entry name" value="UPF0669"/>
</dbReference>
<keyword evidence="4 6" id="KW-0732">Signal</keyword>
<reference evidence="7" key="1">
    <citation type="journal article" date="2023" name="bioRxiv">
        <title>Scaffold-level genome assemblies of two parasitoid biocontrol wasps reveal the parthenogenesis mechanism and an associated novel virus.</title>
        <authorList>
            <person name="Inwood S."/>
            <person name="Skelly J."/>
            <person name="Guhlin J."/>
            <person name="Harrop T."/>
            <person name="Goldson S."/>
            <person name="Dearden P."/>
        </authorList>
    </citation>
    <scope>NUCLEOTIDE SEQUENCE</scope>
    <source>
        <strain evidence="7">Lincoln</strain>
        <tissue evidence="7">Whole body</tissue>
    </source>
</reference>
<evidence type="ECO:0000256" key="2">
    <source>
        <dbReference type="ARBA" id="ARBA00008960"/>
    </source>
</evidence>
<feature type="chain" id="PRO_5041419146" evidence="6">
    <location>
        <begin position="19"/>
        <end position="171"/>
    </location>
</feature>
<comment type="caution">
    <text evidence="7">The sequence shown here is derived from an EMBL/GenBank/DDBJ whole genome shotgun (WGS) entry which is preliminary data.</text>
</comment>
<name>A0AA39G4P6_MICHY</name>
<dbReference type="AlphaFoldDB" id="A0AA39G4P6"/>
<dbReference type="Proteomes" id="UP001168972">
    <property type="component" value="Unassembled WGS sequence"/>
</dbReference>
<feature type="signal peptide" evidence="6">
    <location>
        <begin position="1"/>
        <end position="18"/>
    </location>
</feature>
<evidence type="ECO:0000313" key="7">
    <source>
        <dbReference type="EMBL" id="KAK0181499.1"/>
    </source>
</evidence>
<dbReference type="PANTHER" id="PTHR31703">
    <property type="entry name" value="UPF0669 PROTEIN C6ORF120"/>
    <property type="match status" value="1"/>
</dbReference>
<evidence type="ECO:0000256" key="1">
    <source>
        <dbReference type="ARBA" id="ARBA00004613"/>
    </source>
</evidence>
<proteinExistence type="inferred from homology"/>
<evidence type="ECO:0000256" key="5">
    <source>
        <dbReference type="ARBA" id="ARBA00023180"/>
    </source>
</evidence>
<sequence length="171" mass="19584">MNKFFINILVVNISCILAANEQLLHYVSDETSGGSYKYYSLMYEGVIKIILLSQKGDADLYLSQTISKPTYEPDQYCLQSTTCGEDIIFIPESFKRPVSIGVYGHPSHETSHYNLLVYHVALSDDENFDEQSLANNLENNPLKKIGKKSFFLTFLWTLLDQFVQVFCETRL</sequence>
<comment type="subcellular location">
    <subcellularLocation>
        <location evidence="1">Secreted</location>
    </subcellularLocation>
</comment>
<dbReference type="Pfam" id="PF17065">
    <property type="entry name" value="UPF0669"/>
    <property type="match status" value="1"/>
</dbReference>
<keyword evidence="8" id="KW-1185">Reference proteome</keyword>
<gene>
    <name evidence="7" type="ORF">PV327_003778</name>
</gene>
<evidence type="ECO:0000256" key="3">
    <source>
        <dbReference type="ARBA" id="ARBA00022525"/>
    </source>
</evidence>
<dbReference type="GO" id="GO:0005576">
    <property type="term" value="C:extracellular region"/>
    <property type="evidence" value="ECO:0007669"/>
    <property type="project" value="UniProtKB-SubCell"/>
</dbReference>
<organism evidence="7 8">
    <name type="scientific">Microctonus hyperodae</name>
    <name type="common">Parasitoid wasp</name>
    <dbReference type="NCBI Taxonomy" id="165561"/>
    <lineage>
        <taxon>Eukaryota</taxon>
        <taxon>Metazoa</taxon>
        <taxon>Ecdysozoa</taxon>
        <taxon>Arthropoda</taxon>
        <taxon>Hexapoda</taxon>
        <taxon>Insecta</taxon>
        <taxon>Pterygota</taxon>
        <taxon>Neoptera</taxon>
        <taxon>Endopterygota</taxon>
        <taxon>Hymenoptera</taxon>
        <taxon>Apocrita</taxon>
        <taxon>Ichneumonoidea</taxon>
        <taxon>Braconidae</taxon>
        <taxon>Euphorinae</taxon>
        <taxon>Microctonus</taxon>
    </lineage>
</organism>
<protein>
    <submittedName>
        <fullName evidence="7">Uncharacterized protein</fullName>
    </submittedName>
</protein>
<evidence type="ECO:0000256" key="6">
    <source>
        <dbReference type="SAM" id="SignalP"/>
    </source>
</evidence>
<evidence type="ECO:0000313" key="8">
    <source>
        <dbReference type="Proteomes" id="UP001168972"/>
    </source>
</evidence>
<dbReference type="EMBL" id="JAQQBR010000002">
    <property type="protein sequence ID" value="KAK0181499.1"/>
    <property type="molecule type" value="Genomic_DNA"/>
</dbReference>
<comment type="similarity">
    <text evidence="2">Belongs to the UPF0669 family.</text>
</comment>
<accession>A0AA39G4P6</accession>
<dbReference type="PANTHER" id="PTHR31703:SF2">
    <property type="entry name" value="UPF0669 PROTEIN C6ORF120"/>
    <property type="match status" value="1"/>
</dbReference>
<evidence type="ECO:0000256" key="4">
    <source>
        <dbReference type="ARBA" id="ARBA00022729"/>
    </source>
</evidence>
<keyword evidence="5" id="KW-0325">Glycoprotein</keyword>
<reference evidence="7" key="2">
    <citation type="submission" date="2023-03" db="EMBL/GenBank/DDBJ databases">
        <authorList>
            <person name="Inwood S.N."/>
            <person name="Skelly J.G."/>
            <person name="Guhlin J."/>
            <person name="Harrop T.W.R."/>
            <person name="Goldson S.G."/>
            <person name="Dearden P.K."/>
        </authorList>
    </citation>
    <scope>NUCLEOTIDE SEQUENCE</scope>
    <source>
        <strain evidence="7">Lincoln</strain>
        <tissue evidence="7">Whole body</tissue>
    </source>
</reference>